<evidence type="ECO:0000313" key="1">
    <source>
        <dbReference type="Ensembl" id="ENSPNAP00000033955.2"/>
    </source>
</evidence>
<dbReference type="GO" id="GO:0005516">
    <property type="term" value="F:calmodulin binding"/>
    <property type="evidence" value="ECO:0007669"/>
    <property type="project" value="InterPro"/>
</dbReference>
<dbReference type="GO" id="GO:0060271">
    <property type="term" value="P:cilium assembly"/>
    <property type="evidence" value="ECO:0007669"/>
    <property type="project" value="InterPro"/>
</dbReference>
<dbReference type="Proteomes" id="UP001501920">
    <property type="component" value="Chromosome 30"/>
</dbReference>
<reference evidence="1" key="2">
    <citation type="submission" date="2025-08" db="UniProtKB">
        <authorList>
            <consortium name="Ensembl"/>
        </authorList>
    </citation>
    <scope>IDENTIFICATION</scope>
</reference>
<name>A0A3B4EDQ5_PYGNA</name>
<accession>A0A3B4EDQ5</accession>
<dbReference type="PANTHER" id="PTHR15673">
    <property type="entry name" value="IQ CALMODULIN-BINDING MOTIF CONTAINING PROTEIN 1"/>
    <property type="match status" value="1"/>
</dbReference>
<organism evidence="1 2">
    <name type="scientific">Pygocentrus nattereri</name>
    <name type="common">Red-bellied piranha</name>
    <dbReference type="NCBI Taxonomy" id="42514"/>
    <lineage>
        <taxon>Eukaryota</taxon>
        <taxon>Metazoa</taxon>
        <taxon>Chordata</taxon>
        <taxon>Craniata</taxon>
        <taxon>Vertebrata</taxon>
        <taxon>Euteleostomi</taxon>
        <taxon>Actinopterygii</taxon>
        <taxon>Neopterygii</taxon>
        <taxon>Teleostei</taxon>
        <taxon>Ostariophysi</taxon>
        <taxon>Characiformes</taxon>
        <taxon>Characoidei</taxon>
        <taxon>Pygocentrus</taxon>
    </lineage>
</organism>
<dbReference type="InterPro" id="IPR027417">
    <property type="entry name" value="P-loop_NTPase"/>
</dbReference>
<dbReference type="Pfam" id="PF00612">
    <property type="entry name" value="IQ"/>
    <property type="match status" value="2"/>
</dbReference>
<dbReference type="PROSITE" id="PS50096">
    <property type="entry name" value="IQ"/>
    <property type="match status" value="2"/>
</dbReference>
<dbReference type="STRING" id="42514.ENSPNAP00000033955"/>
<proteinExistence type="predicted"/>
<evidence type="ECO:0000313" key="2">
    <source>
        <dbReference type="Proteomes" id="UP001501920"/>
    </source>
</evidence>
<sequence length="604" mass="69764">MGSSGEDEAHVNLNPALKALRALTAETSEQSFIEVLTKVKELLSRKSVGDQRDLEKCKQGLYCGGVLAYCCAALRFNPAKIEGGYASITQMADIISTCCVGIGSMRETEVFLNRFLPSVTENLLFLAHRLMNRALGDKGQIEMLRLFRKVFDSLSWLLRAYSHLIPSVLLSKHYESVQMNEDDEASAVTLLMWYNLFRTNSTVVSEMGRKALSSVMDDVIYKMSSSTNPVIGSAATKILLLMIEQHSQTLQLLHKHYKGLDDLVRKDWQGKGFDAALEQLIDRLQAEVPERNYQAKHSSEQRVRAACVIQAVWRAYQTRCRIKKLPRAVSVLQRSFRERRRRLQEETEKRRAEEELRHQVLLRRQRAIRQFRQRQLHLMEILPADQVARYLGELENRAALLIQRMWRGYRERQRFQKSRYQLQQHKAAVILQRAILRFLKRRRSQRNILAPWKGPGGLTDSRRTELRRQIEEHVSLYPSSVASVEGTVELHEKAQSMLQQHLMTRASDRVQEQHRQALLAQINTDMELLLNAPSLKEATEEDAGLFLSRSTPVAVRARQSHNALLQSMRLPWWRMLEEESTSLETLSHKDYDIEFESLYLGGQL</sequence>
<dbReference type="Ensembl" id="ENSPNAT00000025337.2">
    <property type="protein sequence ID" value="ENSPNAP00000033955.2"/>
    <property type="gene ID" value="ENSPNAG00000022923.2"/>
</dbReference>
<dbReference type="SUPFAM" id="SSF52540">
    <property type="entry name" value="P-loop containing nucleoside triphosphate hydrolases"/>
    <property type="match status" value="1"/>
</dbReference>
<dbReference type="AlphaFoldDB" id="A0A3B4EDQ5"/>
<dbReference type="OrthoDB" id="8178106at2759"/>
<dbReference type="Gene3D" id="1.20.5.190">
    <property type="match status" value="2"/>
</dbReference>
<dbReference type="GO" id="GO:0005929">
    <property type="term" value="C:cilium"/>
    <property type="evidence" value="ECO:0007669"/>
    <property type="project" value="TreeGrafter"/>
</dbReference>
<dbReference type="SMART" id="SM00015">
    <property type="entry name" value="IQ"/>
    <property type="match status" value="3"/>
</dbReference>
<dbReference type="OMA" id="DDYIRLH"/>
<dbReference type="GeneTree" id="ENSGT00390000002188"/>
<keyword evidence="2" id="KW-1185">Reference proteome</keyword>
<dbReference type="InterPro" id="IPR000048">
    <property type="entry name" value="IQ_motif_EF-hand-BS"/>
</dbReference>
<dbReference type="InterPro" id="IPR028765">
    <property type="entry name" value="IQCB1"/>
</dbReference>
<dbReference type="PANTHER" id="PTHR15673:SF2">
    <property type="entry name" value="IQ CALMODULIN-BINDING MOTIF-CONTAINING PROTEIN 1"/>
    <property type="match status" value="1"/>
</dbReference>
<evidence type="ECO:0008006" key="3">
    <source>
        <dbReference type="Google" id="ProtNLM"/>
    </source>
</evidence>
<gene>
    <name evidence="1" type="primary">IQCB1</name>
</gene>
<reference evidence="1" key="3">
    <citation type="submission" date="2025-09" db="UniProtKB">
        <authorList>
            <consortium name="Ensembl"/>
        </authorList>
    </citation>
    <scope>IDENTIFICATION</scope>
</reference>
<protein>
    <recommendedName>
        <fullName evidence="3">IQ motif containing B1</fullName>
    </recommendedName>
</protein>
<dbReference type="CDD" id="cd23767">
    <property type="entry name" value="IQCD"/>
    <property type="match status" value="2"/>
</dbReference>
<reference evidence="1 2" key="1">
    <citation type="submission" date="2020-10" db="EMBL/GenBank/DDBJ databases">
        <title>Pygocentrus nattereri (red-bellied piranha) genome, fPygNat1, primary haplotype.</title>
        <authorList>
            <person name="Myers G."/>
            <person name="Meyer A."/>
            <person name="Karagic N."/>
            <person name="Pippel M."/>
            <person name="Winkler S."/>
            <person name="Tracey A."/>
            <person name="Wood J."/>
            <person name="Formenti G."/>
            <person name="Howe K."/>
            <person name="Fedrigo O."/>
            <person name="Jarvis E.D."/>
        </authorList>
    </citation>
    <scope>NUCLEOTIDE SEQUENCE [LARGE SCALE GENOMIC DNA]</scope>
</reference>